<feature type="chain" id="PRO_5041090746" evidence="2">
    <location>
        <begin position="19"/>
        <end position="123"/>
    </location>
</feature>
<reference evidence="3 4" key="1">
    <citation type="submission" date="2019-06" db="EMBL/GenBank/DDBJ databases">
        <authorList>
            <person name="Palmer J.M."/>
        </authorList>
    </citation>
    <scope>NUCLEOTIDE SEQUENCE [LARGE SCALE GENOMIC DNA]</scope>
    <source>
        <strain evidence="3 4">TWF191</strain>
    </source>
</reference>
<dbReference type="EMBL" id="WIPF01000027">
    <property type="protein sequence ID" value="KAF3225530.1"/>
    <property type="molecule type" value="Genomic_DNA"/>
</dbReference>
<name>A0A6G1MEA5_ORBOL</name>
<feature type="signal peptide" evidence="2">
    <location>
        <begin position="1"/>
        <end position="18"/>
    </location>
</feature>
<dbReference type="Proteomes" id="UP000483672">
    <property type="component" value="Unassembled WGS sequence"/>
</dbReference>
<accession>A0A6G1MEA5</accession>
<keyword evidence="2" id="KW-0732">Signal</keyword>
<proteinExistence type="predicted"/>
<gene>
    <name evidence="3" type="ORF">TWF191_005234</name>
</gene>
<evidence type="ECO:0000256" key="1">
    <source>
        <dbReference type="SAM" id="MobiDB-lite"/>
    </source>
</evidence>
<organism evidence="3 4">
    <name type="scientific">Orbilia oligospora</name>
    <name type="common">Nematode-trapping fungus</name>
    <name type="synonym">Arthrobotrys oligospora</name>
    <dbReference type="NCBI Taxonomy" id="2813651"/>
    <lineage>
        <taxon>Eukaryota</taxon>
        <taxon>Fungi</taxon>
        <taxon>Dikarya</taxon>
        <taxon>Ascomycota</taxon>
        <taxon>Pezizomycotina</taxon>
        <taxon>Orbiliomycetes</taxon>
        <taxon>Orbiliales</taxon>
        <taxon>Orbiliaceae</taxon>
        <taxon>Orbilia</taxon>
    </lineage>
</organism>
<evidence type="ECO:0000313" key="3">
    <source>
        <dbReference type="EMBL" id="KAF3225530.1"/>
    </source>
</evidence>
<protein>
    <submittedName>
        <fullName evidence="3">Uncharacterized protein</fullName>
    </submittedName>
</protein>
<evidence type="ECO:0000256" key="2">
    <source>
        <dbReference type="SAM" id="SignalP"/>
    </source>
</evidence>
<dbReference type="AlphaFoldDB" id="A0A6G1MEA5"/>
<sequence length="123" mass="13533">MQLLKFVTLLGLTGMALAVPNALPEPQRGRQCITYSTMTQTITIAPTVTVPVAIVAVKRTINCGSCVLEVRTRVIKRTAQRVPKGRAVRTVVRRSTATTYQPVCRTPVPARGKRNNEEDEDDN</sequence>
<feature type="region of interest" description="Disordered" evidence="1">
    <location>
        <begin position="94"/>
        <end position="123"/>
    </location>
</feature>
<comment type="caution">
    <text evidence="3">The sequence shown here is derived from an EMBL/GenBank/DDBJ whole genome shotgun (WGS) entry which is preliminary data.</text>
</comment>
<evidence type="ECO:0000313" key="4">
    <source>
        <dbReference type="Proteomes" id="UP000483672"/>
    </source>
</evidence>